<reference evidence="1 2" key="1">
    <citation type="submission" date="2019-02" db="EMBL/GenBank/DDBJ databases">
        <title>Deep-cultivation of Planctomycetes and their phenomic and genomic characterization uncovers novel biology.</title>
        <authorList>
            <person name="Wiegand S."/>
            <person name="Jogler M."/>
            <person name="Boedeker C."/>
            <person name="Pinto D."/>
            <person name="Vollmers J."/>
            <person name="Rivas-Marin E."/>
            <person name="Kohn T."/>
            <person name="Peeters S.H."/>
            <person name="Heuer A."/>
            <person name="Rast P."/>
            <person name="Oberbeckmann S."/>
            <person name="Bunk B."/>
            <person name="Jeske O."/>
            <person name="Meyerdierks A."/>
            <person name="Storesund J.E."/>
            <person name="Kallscheuer N."/>
            <person name="Luecker S."/>
            <person name="Lage O.M."/>
            <person name="Pohl T."/>
            <person name="Merkel B.J."/>
            <person name="Hornburger P."/>
            <person name="Mueller R.-W."/>
            <person name="Bruemmer F."/>
            <person name="Labrenz M."/>
            <person name="Spormann A.M."/>
            <person name="Op den Camp H."/>
            <person name="Overmann J."/>
            <person name="Amann R."/>
            <person name="Jetten M.S.M."/>
            <person name="Mascher T."/>
            <person name="Medema M.H."/>
            <person name="Devos D.P."/>
            <person name="Kaster A.-K."/>
            <person name="Ovreas L."/>
            <person name="Rohde M."/>
            <person name="Galperin M.Y."/>
            <person name="Jogler C."/>
        </authorList>
    </citation>
    <scope>NUCLEOTIDE SEQUENCE [LARGE SCALE GENOMIC DNA]</scope>
    <source>
        <strain evidence="1 2">Pla163</strain>
    </source>
</reference>
<evidence type="ECO:0000313" key="2">
    <source>
        <dbReference type="Proteomes" id="UP000319342"/>
    </source>
</evidence>
<proteinExistence type="predicted"/>
<keyword evidence="2" id="KW-1185">Reference proteome</keyword>
<dbReference type="OrthoDB" id="291728at2"/>
<dbReference type="RefSeq" id="WP_145191727.1">
    <property type="nucleotide sequence ID" value="NZ_CP036290.1"/>
</dbReference>
<dbReference type="EMBL" id="CP036290">
    <property type="protein sequence ID" value="QDU86462.1"/>
    <property type="molecule type" value="Genomic_DNA"/>
</dbReference>
<evidence type="ECO:0000313" key="1">
    <source>
        <dbReference type="EMBL" id="QDU86462.1"/>
    </source>
</evidence>
<name>A0A518D4Q9_9BACT</name>
<dbReference type="AlphaFoldDB" id="A0A518D4Q9"/>
<accession>A0A518D4Q9</accession>
<organism evidence="1 2">
    <name type="scientific">Rohdeia mirabilis</name>
    <dbReference type="NCBI Taxonomy" id="2528008"/>
    <lineage>
        <taxon>Bacteria</taxon>
        <taxon>Pseudomonadati</taxon>
        <taxon>Planctomycetota</taxon>
        <taxon>Planctomycetia</taxon>
        <taxon>Planctomycetia incertae sedis</taxon>
        <taxon>Rohdeia</taxon>
    </lineage>
</organism>
<dbReference type="Proteomes" id="UP000319342">
    <property type="component" value="Chromosome"/>
</dbReference>
<protein>
    <submittedName>
        <fullName evidence="1">Uncharacterized protein</fullName>
    </submittedName>
</protein>
<sequence length="80" mass="8360">MGSVLKRTNVALDAAPARSGVRNEPSCGRPVAELIHVDGRPYAIEITCTCGERTLVELVADRPAPAAPASEAPASRTDPH</sequence>
<gene>
    <name evidence="1" type="ORF">Pla163_36130</name>
</gene>